<dbReference type="Proteomes" id="UP001295444">
    <property type="component" value="Chromosome 03"/>
</dbReference>
<evidence type="ECO:0000256" key="1">
    <source>
        <dbReference type="SAM" id="MobiDB-lite"/>
    </source>
</evidence>
<dbReference type="PANTHER" id="PTHR15132:SF1">
    <property type="entry name" value="SNRNA-ACTIVATING PROTEIN COMPLEX SUBUNIT 2"/>
    <property type="match status" value="1"/>
</dbReference>
<organism evidence="2 3">
    <name type="scientific">Pelobates cultripes</name>
    <name type="common">Western spadefoot toad</name>
    <dbReference type="NCBI Taxonomy" id="61616"/>
    <lineage>
        <taxon>Eukaryota</taxon>
        <taxon>Metazoa</taxon>
        <taxon>Chordata</taxon>
        <taxon>Craniata</taxon>
        <taxon>Vertebrata</taxon>
        <taxon>Euteleostomi</taxon>
        <taxon>Amphibia</taxon>
        <taxon>Batrachia</taxon>
        <taxon>Anura</taxon>
        <taxon>Pelobatoidea</taxon>
        <taxon>Pelobatidae</taxon>
        <taxon>Pelobates</taxon>
    </lineage>
</organism>
<feature type="region of interest" description="Disordered" evidence="1">
    <location>
        <begin position="42"/>
        <end position="63"/>
    </location>
</feature>
<accession>A0AAD1RJB6</accession>
<feature type="region of interest" description="Disordered" evidence="1">
    <location>
        <begin position="143"/>
        <end position="198"/>
    </location>
</feature>
<gene>
    <name evidence="2" type="ORF">PECUL_23A060088</name>
</gene>
<dbReference type="Pfam" id="PF11035">
    <property type="entry name" value="SNAPC2"/>
    <property type="match status" value="1"/>
</dbReference>
<sequence length="309" mass="34142">MKPPLRKRAAPTRYEQQHPAVVRIGPLRLTWTSKEKIQLLRGLKAQRANKSPDPPVSGRSQGEVSSYISWLRGRAAREAVQTEYERWVLERKAHSTKPPAPIEVWTDLTSRMADSTEDALTTAFSQMLTIAATEPIGLLYSVPPQATLEGSPTKDSGGDGESDSPESNLLDKGSAREKSGSSGEETVAGQEPTISECDNNDLWKQLDFEKIYKYMSKAAKGGPLPKLSTEESAVLLHLLHSLPDQLQNLDCNSLGSYLCDKYASLNAHPDLEETDTSTDQPNGGWKDLGYCPLNPFLIPLELLRLKERD</sequence>
<keyword evidence="3" id="KW-1185">Reference proteome</keyword>
<dbReference type="EMBL" id="OW240914">
    <property type="protein sequence ID" value="CAH2272722.1"/>
    <property type="molecule type" value="Genomic_DNA"/>
</dbReference>
<protein>
    <recommendedName>
        <fullName evidence="4">snRNA-activating protein complex subunit 2</fullName>
    </recommendedName>
</protein>
<evidence type="ECO:0008006" key="4">
    <source>
        <dbReference type="Google" id="ProtNLM"/>
    </source>
</evidence>
<dbReference type="PANTHER" id="PTHR15132">
    <property type="entry name" value="SNRNA-ACTIVATING PROTEIN COMPLEX SUBUNIT 2"/>
    <property type="match status" value="1"/>
</dbReference>
<proteinExistence type="predicted"/>
<reference evidence="2" key="1">
    <citation type="submission" date="2022-03" db="EMBL/GenBank/DDBJ databases">
        <authorList>
            <person name="Alioto T."/>
            <person name="Alioto T."/>
            <person name="Gomez Garrido J."/>
        </authorList>
    </citation>
    <scope>NUCLEOTIDE SEQUENCE</scope>
</reference>
<dbReference type="InterPro" id="IPR021281">
    <property type="entry name" value="SNAPC2"/>
</dbReference>
<dbReference type="AlphaFoldDB" id="A0AAD1RJB6"/>
<evidence type="ECO:0000313" key="2">
    <source>
        <dbReference type="EMBL" id="CAH2272722.1"/>
    </source>
</evidence>
<dbReference type="GO" id="GO:0016251">
    <property type="term" value="F:RNA polymerase II general transcription initiation factor activity"/>
    <property type="evidence" value="ECO:0007669"/>
    <property type="project" value="InterPro"/>
</dbReference>
<evidence type="ECO:0000313" key="3">
    <source>
        <dbReference type="Proteomes" id="UP001295444"/>
    </source>
</evidence>
<dbReference type="GO" id="GO:0009301">
    <property type="term" value="P:snRNA transcription"/>
    <property type="evidence" value="ECO:0007669"/>
    <property type="project" value="InterPro"/>
</dbReference>
<dbReference type="GO" id="GO:0016604">
    <property type="term" value="C:nuclear body"/>
    <property type="evidence" value="ECO:0007669"/>
    <property type="project" value="TreeGrafter"/>
</dbReference>
<name>A0AAD1RJB6_PELCU</name>